<dbReference type="InterPro" id="IPR001433">
    <property type="entry name" value="OxRdtase_FAD/NAD-bd"/>
</dbReference>
<dbReference type="RefSeq" id="WP_263711882.1">
    <property type="nucleotide sequence ID" value="NZ_JAOWKX010000003.1"/>
</dbReference>
<evidence type="ECO:0000256" key="1">
    <source>
        <dbReference type="ARBA" id="ARBA00001974"/>
    </source>
</evidence>
<dbReference type="Pfam" id="PF00111">
    <property type="entry name" value="Fer2"/>
    <property type="match status" value="1"/>
</dbReference>
<comment type="similarity">
    <text evidence="11">In the N-terminal section; belongs to the FAD-binding oxidoreductase type 6 family.</text>
</comment>
<evidence type="ECO:0000256" key="10">
    <source>
        <dbReference type="ARBA" id="ARBA00034078"/>
    </source>
</evidence>
<dbReference type="PANTHER" id="PTHR47354">
    <property type="entry name" value="NADH OXIDOREDUCTASE HCR"/>
    <property type="match status" value="1"/>
</dbReference>
<evidence type="ECO:0000256" key="3">
    <source>
        <dbReference type="ARBA" id="ARBA00022714"/>
    </source>
</evidence>
<evidence type="ECO:0000259" key="12">
    <source>
        <dbReference type="PROSITE" id="PS51085"/>
    </source>
</evidence>
<feature type="domain" description="FAD-binding FR-type" evidence="13">
    <location>
        <begin position="1"/>
        <end position="101"/>
    </location>
</feature>
<keyword evidence="2" id="KW-0285">Flavoprotein</keyword>
<gene>
    <name evidence="14" type="ORF">OE749_07835</name>
</gene>
<dbReference type="PROSITE" id="PS00197">
    <property type="entry name" value="2FE2S_FER_1"/>
    <property type="match status" value="1"/>
</dbReference>
<evidence type="ECO:0000256" key="11">
    <source>
        <dbReference type="ARBA" id="ARBA00061434"/>
    </source>
</evidence>
<evidence type="ECO:0000256" key="2">
    <source>
        <dbReference type="ARBA" id="ARBA00022630"/>
    </source>
</evidence>
<keyword evidence="9" id="KW-0830">Ubiquinone</keyword>
<dbReference type="InterPro" id="IPR006058">
    <property type="entry name" value="2Fe2S_fd_BS"/>
</dbReference>
<dbReference type="SUPFAM" id="SSF54292">
    <property type="entry name" value="2Fe-2S ferredoxin-like"/>
    <property type="match status" value="1"/>
</dbReference>
<dbReference type="Gene3D" id="3.40.50.80">
    <property type="entry name" value="Nucleotide-binding domain of ferredoxin-NADP reductase (FNR) module"/>
    <property type="match status" value="1"/>
</dbReference>
<keyword evidence="4" id="KW-0479">Metal-binding</keyword>
<evidence type="ECO:0000313" key="15">
    <source>
        <dbReference type="Proteomes" id="UP001652504"/>
    </source>
</evidence>
<keyword evidence="5" id="KW-0274">FAD</keyword>
<sequence length="335" mass="36719">MEENIFRCIQVRNDVEGMKTFVFKPAKTMRFLPGQFVSFDLPTPQGTITRSYSCSSSTCNDNISFSVRQVENGRGSNWLHENLNVGDELSCTGPYGFFTPDEHATDKLLFLAAGSGITPFLSVLRTWRDLAKSVDALLVFSVRSPTQIIEYAELKALAAQIPGFSFIVLPEVDPDNSWTGITGRLDGALMDVIVRDLPQRRVYTCGPKPYMDNIKQHLLDKGIGLDRFHEEAFVSPKSEKPVEVVASGAEYRVQFEDSGIEVSADGSSTLLELAEKAGITVRSACRTGICGSCQVQKKAGDVDMNDLGGILPSDKENGMILLCCSRPKSDVVLSL</sequence>
<evidence type="ECO:0000256" key="5">
    <source>
        <dbReference type="ARBA" id="ARBA00022827"/>
    </source>
</evidence>
<evidence type="ECO:0000256" key="8">
    <source>
        <dbReference type="ARBA" id="ARBA00023014"/>
    </source>
</evidence>
<reference evidence="14 15" key="1">
    <citation type="submission" date="2022-10" db="EMBL/GenBank/DDBJ databases">
        <title>Aestuariibacter sp. AA17 isolated from Montipora capitata coral fragment.</title>
        <authorList>
            <person name="Emsley S.A."/>
            <person name="Pfannmuller K.M."/>
            <person name="Loughran R.M."/>
            <person name="Shlafstein M."/>
            <person name="Papke E."/>
            <person name="Saw J.H."/>
            <person name="Ushijima B."/>
            <person name="Videau P."/>
        </authorList>
    </citation>
    <scope>NUCLEOTIDE SEQUENCE [LARGE SCALE GENOMIC DNA]</scope>
    <source>
        <strain evidence="14 15">AA17</strain>
    </source>
</reference>
<dbReference type="InterPro" id="IPR017938">
    <property type="entry name" value="Riboflavin_synthase-like_b-brl"/>
</dbReference>
<feature type="domain" description="2Fe-2S ferredoxin-type" evidence="12">
    <location>
        <begin position="249"/>
        <end position="335"/>
    </location>
</feature>
<organism evidence="14 15">
    <name type="scientific">Fluctibacter corallii</name>
    <dbReference type="NCBI Taxonomy" id="2984329"/>
    <lineage>
        <taxon>Bacteria</taxon>
        <taxon>Pseudomonadati</taxon>
        <taxon>Pseudomonadota</taxon>
        <taxon>Gammaproteobacteria</taxon>
        <taxon>Alteromonadales</taxon>
        <taxon>Alteromonadaceae</taxon>
        <taxon>Fluctibacter</taxon>
    </lineage>
</organism>
<keyword evidence="6" id="KW-0560">Oxidoreductase</keyword>
<dbReference type="PROSITE" id="PS51085">
    <property type="entry name" value="2FE2S_FER_2"/>
    <property type="match status" value="1"/>
</dbReference>
<dbReference type="Pfam" id="PF00970">
    <property type="entry name" value="FAD_binding_6"/>
    <property type="match status" value="1"/>
</dbReference>
<evidence type="ECO:0000259" key="13">
    <source>
        <dbReference type="PROSITE" id="PS51384"/>
    </source>
</evidence>
<evidence type="ECO:0000256" key="4">
    <source>
        <dbReference type="ARBA" id="ARBA00022723"/>
    </source>
</evidence>
<dbReference type="CDD" id="cd00207">
    <property type="entry name" value="fer2"/>
    <property type="match status" value="1"/>
</dbReference>
<protein>
    <submittedName>
        <fullName evidence="14">Iron-sulfur cluster-binding domain-containing protein</fullName>
    </submittedName>
</protein>
<keyword evidence="3" id="KW-0001">2Fe-2S</keyword>
<dbReference type="Gene3D" id="2.40.30.10">
    <property type="entry name" value="Translation factors"/>
    <property type="match status" value="1"/>
</dbReference>
<comment type="cofactor">
    <cofactor evidence="10">
        <name>[2Fe-2S] cluster</name>
        <dbReference type="ChEBI" id="CHEBI:190135"/>
    </cofactor>
</comment>
<dbReference type="EMBL" id="JAOWKX010000003">
    <property type="protein sequence ID" value="MCV2884602.1"/>
    <property type="molecule type" value="Genomic_DNA"/>
</dbReference>
<evidence type="ECO:0000256" key="6">
    <source>
        <dbReference type="ARBA" id="ARBA00023002"/>
    </source>
</evidence>
<keyword evidence="15" id="KW-1185">Reference proteome</keyword>
<keyword evidence="8" id="KW-0411">Iron-sulfur</keyword>
<evidence type="ECO:0000256" key="7">
    <source>
        <dbReference type="ARBA" id="ARBA00023004"/>
    </source>
</evidence>
<dbReference type="Proteomes" id="UP001652504">
    <property type="component" value="Unassembled WGS sequence"/>
</dbReference>
<dbReference type="InterPro" id="IPR036010">
    <property type="entry name" value="2Fe-2S_ferredoxin-like_sf"/>
</dbReference>
<dbReference type="InterPro" id="IPR039261">
    <property type="entry name" value="FNR_nucleotide-bd"/>
</dbReference>
<name>A0ABT3A8J2_9ALTE</name>
<dbReference type="SUPFAM" id="SSF63380">
    <property type="entry name" value="Riboflavin synthase domain-like"/>
    <property type="match status" value="1"/>
</dbReference>
<dbReference type="Pfam" id="PF00175">
    <property type="entry name" value="NAD_binding_1"/>
    <property type="match status" value="1"/>
</dbReference>
<keyword evidence="7" id="KW-0408">Iron</keyword>
<dbReference type="PANTHER" id="PTHR47354:SF6">
    <property type="entry name" value="NADH OXIDOREDUCTASE HCR"/>
    <property type="match status" value="1"/>
</dbReference>
<dbReference type="InterPro" id="IPR012675">
    <property type="entry name" value="Beta-grasp_dom_sf"/>
</dbReference>
<dbReference type="InterPro" id="IPR008333">
    <property type="entry name" value="Cbr1-like_FAD-bd_dom"/>
</dbReference>
<proteinExistence type="inferred from homology"/>
<dbReference type="SUPFAM" id="SSF52343">
    <property type="entry name" value="Ferredoxin reductase-like, C-terminal NADP-linked domain"/>
    <property type="match status" value="1"/>
</dbReference>
<evidence type="ECO:0000313" key="14">
    <source>
        <dbReference type="EMBL" id="MCV2884602.1"/>
    </source>
</evidence>
<dbReference type="PROSITE" id="PS51384">
    <property type="entry name" value="FAD_FR"/>
    <property type="match status" value="1"/>
</dbReference>
<dbReference type="Gene3D" id="3.10.20.30">
    <property type="match status" value="1"/>
</dbReference>
<comment type="caution">
    <text evidence="14">The sequence shown here is derived from an EMBL/GenBank/DDBJ whole genome shotgun (WGS) entry which is preliminary data.</text>
</comment>
<evidence type="ECO:0000256" key="9">
    <source>
        <dbReference type="ARBA" id="ARBA00023075"/>
    </source>
</evidence>
<dbReference type="InterPro" id="IPR050415">
    <property type="entry name" value="MRET"/>
</dbReference>
<accession>A0ABT3A8J2</accession>
<comment type="cofactor">
    <cofactor evidence="1">
        <name>FAD</name>
        <dbReference type="ChEBI" id="CHEBI:57692"/>
    </cofactor>
</comment>
<dbReference type="InterPro" id="IPR017927">
    <property type="entry name" value="FAD-bd_FR_type"/>
</dbReference>
<dbReference type="InterPro" id="IPR001041">
    <property type="entry name" value="2Fe-2S_ferredoxin-type"/>
</dbReference>
<dbReference type="PRINTS" id="PR00410">
    <property type="entry name" value="PHEHYDRXLASE"/>
</dbReference>